<keyword evidence="1 2" id="KW-0129">CBS domain</keyword>
<dbReference type="Proteomes" id="UP000225972">
    <property type="component" value="Unassembled WGS sequence"/>
</dbReference>
<feature type="region of interest" description="Disordered" evidence="3">
    <location>
        <begin position="1"/>
        <end position="25"/>
    </location>
</feature>
<reference evidence="6" key="1">
    <citation type="submission" date="2017-05" db="EMBL/GenBank/DDBJ databases">
        <authorList>
            <person name="Rodrigo-Torres L."/>
            <person name="Arahal R. D."/>
            <person name="Lucena T."/>
        </authorList>
    </citation>
    <scope>NUCLEOTIDE SEQUENCE [LARGE SCALE GENOMIC DNA]</scope>
    <source>
        <strain evidence="6">CECT 8649</strain>
    </source>
</reference>
<evidence type="ECO:0000256" key="2">
    <source>
        <dbReference type="PROSITE-ProRule" id="PRU00703"/>
    </source>
</evidence>
<accession>A0A238JFL3</accession>
<dbReference type="InterPro" id="IPR000644">
    <property type="entry name" value="CBS_dom"/>
</dbReference>
<proteinExistence type="predicted"/>
<name>A0A238JFL3_9RHOB</name>
<dbReference type="AlphaFoldDB" id="A0A238JFL3"/>
<evidence type="ECO:0000313" key="5">
    <source>
        <dbReference type="EMBL" id="SMX29439.1"/>
    </source>
</evidence>
<sequence length="172" mass="18353">MPSSYQSPMRQDQDAAAGSKSQTVNVSDQNATVADVLAGKGGEVFSIKPNETLGTAVQELRDRRIGALVVTDDAGALVGILSERDIVRKLADTPGQTLPQQVGDVMTKEVQTCGSSAPLVGVLKQMTEGRFRHMPVVTDGQLVGMVTIGDVIQHRLTQLEHEALHLKQLIIG</sequence>
<dbReference type="CDD" id="cd04623">
    <property type="entry name" value="CBS_pair_bac_euk"/>
    <property type="match status" value="1"/>
</dbReference>
<evidence type="ECO:0000256" key="3">
    <source>
        <dbReference type="SAM" id="MobiDB-lite"/>
    </source>
</evidence>
<evidence type="ECO:0000259" key="4">
    <source>
        <dbReference type="PROSITE" id="PS51371"/>
    </source>
</evidence>
<dbReference type="InterPro" id="IPR046342">
    <property type="entry name" value="CBS_dom_sf"/>
</dbReference>
<feature type="compositionally biased region" description="Polar residues" evidence="3">
    <location>
        <begin position="1"/>
        <end position="10"/>
    </location>
</feature>
<dbReference type="InterPro" id="IPR051257">
    <property type="entry name" value="Diverse_CBS-Domain"/>
</dbReference>
<dbReference type="Pfam" id="PF00571">
    <property type="entry name" value="CBS"/>
    <property type="match status" value="2"/>
</dbReference>
<dbReference type="EMBL" id="FXXP01000002">
    <property type="protein sequence ID" value="SMX29439.1"/>
    <property type="molecule type" value="Genomic_DNA"/>
</dbReference>
<dbReference type="OrthoDB" id="9807125at2"/>
<dbReference type="PROSITE" id="PS51371">
    <property type="entry name" value="CBS"/>
    <property type="match status" value="2"/>
</dbReference>
<gene>
    <name evidence="5" type="primary">hrp1_2</name>
    <name evidence="5" type="ORF">TRP8649_03573</name>
</gene>
<evidence type="ECO:0000313" key="6">
    <source>
        <dbReference type="Proteomes" id="UP000225972"/>
    </source>
</evidence>
<protein>
    <submittedName>
        <fullName evidence="5">Hypoxic response protein 1</fullName>
    </submittedName>
</protein>
<organism evidence="5 6">
    <name type="scientific">Pelagimonas phthalicica</name>
    <dbReference type="NCBI Taxonomy" id="1037362"/>
    <lineage>
        <taxon>Bacteria</taxon>
        <taxon>Pseudomonadati</taxon>
        <taxon>Pseudomonadota</taxon>
        <taxon>Alphaproteobacteria</taxon>
        <taxon>Rhodobacterales</taxon>
        <taxon>Roseobacteraceae</taxon>
        <taxon>Pelagimonas</taxon>
    </lineage>
</organism>
<dbReference type="PANTHER" id="PTHR43080">
    <property type="entry name" value="CBS DOMAIN-CONTAINING PROTEIN CBSX3, MITOCHONDRIAL"/>
    <property type="match status" value="1"/>
</dbReference>
<dbReference type="InterPro" id="IPR044725">
    <property type="entry name" value="CBSX3_CBS_dom"/>
</dbReference>
<dbReference type="PANTHER" id="PTHR43080:SF2">
    <property type="entry name" value="CBS DOMAIN-CONTAINING PROTEIN"/>
    <property type="match status" value="1"/>
</dbReference>
<feature type="domain" description="CBS" evidence="4">
    <location>
        <begin position="38"/>
        <end position="97"/>
    </location>
</feature>
<dbReference type="SMART" id="SM00116">
    <property type="entry name" value="CBS"/>
    <property type="match status" value="2"/>
</dbReference>
<dbReference type="SUPFAM" id="SSF54631">
    <property type="entry name" value="CBS-domain pair"/>
    <property type="match status" value="1"/>
</dbReference>
<keyword evidence="6" id="KW-1185">Reference proteome</keyword>
<dbReference type="Gene3D" id="3.10.580.10">
    <property type="entry name" value="CBS-domain"/>
    <property type="match status" value="1"/>
</dbReference>
<dbReference type="RefSeq" id="WP_099247450.1">
    <property type="nucleotide sequence ID" value="NZ_FXXP01000002.1"/>
</dbReference>
<evidence type="ECO:0000256" key="1">
    <source>
        <dbReference type="ARBA" id="ARBA00023122"/>
    </source>
</evidence>
<feature type="domain" description="CBS" evidence="4">
    <location>
        <begin position="106"/>
        <end position="164"/>
    </location>
</feature>